<feature type="non-terminal residue" evidence="9">
    <location>
        <position position="501"/>
    </location>
</feature>
<dbReference type="Pfam" id="PF07690">
    <property type="entry name" value="MFS_1"/>
    <property type="match status" value="1"/>
</dbReference>
<evidence type="ECO:0000256" key="1">
    <source>
        <dbReference type="ARBA" id="ARBA00004141"/>
    </source>
</evidence>
<feature type="transmembrane region" description="Helical" evidence="7">
    <location>
        <begin position="304"/>
        <end position="325"/>
    </location>
</feature>
<reference evidence="9" key="1">
    <citation type="journal article" date="2023" name="PhytoFront">
        <title>Draft Genome Resources of Seven Strains of Tilletia horrida, Causal Agent of Kernel Smut of Rice.</title>
        <authorList>
            <person name="Khanal S."/>
            <person name="Antony Babu S."/>
            <person name="Zhou X.G."/>
        </authorList>
    </citation>
    <scope>NUCLEOTIDE SEQUENCE</scope>
    <source>
        <strain evidence="9">TX3</strain>
    </source>
</reference>
<dbReference type="GO" id="GO:0016020">
    <property type="term" value="C:membrane"/>
    <property type="evidence" value="ECO:0007669"/>
    <property type="project" value="UniProtKB-SubCell"/>
</dbReference>
<keyword evidence="10" id="KW-1185">Reference proteome</keyword>
<evidence type="ECO:0000256" key="6">
    <source>
        <dbReference type="SAM" id="MobiDB-lite"/>
    </source>
</evidence>
<dbReference type="InterPro" id="IPR020846">
    <property type="entry name" value="MFS_dom"/>
</dbReference>
<feature type="compositionally biased region" description="Polar residues" evidence="6">
    <location>
        <begin position="22"/>
        <end position="31"/>
    </location>
</feature>
<dbReference type="InterPro" id="IPR036259">
    <property type="entry name" value="MFS_trans_sf"/>
</dbReference>
<feature type="transmembrane region" description="Helical" evidence="7">
    <location>
        <begin position="271"/>
        <end position="292"/>
    </location>
</feature>
<feature type="domain" description="Major facilitator superfamily (MFS) profile" evidence="8">
    <location>
        <begin position="144"/>
        <end position="501"/>
    </location>
</feature>
<keyword evidence="5 7" id="KW-0472">Membrane</keyword>
<dbReference type="PANTHER" id="PTHR43791:SF65">
    <property type="entry name" value="MAJOR FACILITATOR SUPERFAMILY (MFS) PROFILE DOMAIN-CONTAINING PROTEIN-RELATED"/>
    <property type="match status" value="1"/>
</dbReference>
<sequence>MTPPISAGPTLHPALPVVLHSDQASPISPDTGSEKAASVVSSTAKERDEHQGRSSTSSNRDDLVEPENEAAPYRLVDAFRFGSSRRRRYDPDSIATVRTAFDDEKLEPHYRPPPEWENTKNYDPNFRWTHREQDEVTRVLDKRVLFFAMAFFAILNIDRNNTQAANSDGILKDLGMTTNDFNTATSLFRGMFLLAELPGQALSKRFGPDRFIPFQMALWGILTIAQMGLSGKSSYFACRALLGIAQGSFIPDLLIYLSYFYTKKQLPIRLALFWVAMQAANGTAALFSAGILEMRGVGGLAGWRWLFFWEGLLSILFAVIAWFAFVPSPSQAKWLNEKQAKIVVNRVLRDDAGKHQMHNRAALTWRHFVSSVTNWRFYPLFFIGILFGIPQSPPQTYLTLSLRGFGFSRIVTQALSSVQYWLAIPTGLAVVLLSDVLQERALVALVQDLWILPMLITILGLGKNAKPWTYFGLVTLIGGAPYTHPIQTAWVSAISGSVSER</sequence>
<organism evidence="9 10">
    <name type="scientific">Tilletia horrida</name>
    <dbReference type="NCBI Taxonomy" id="155126"/>
    <lineage>
        <taxon>Eukaryota</taxon>
        <taxon>Fungi</taxon>
        <taxon>Dikarya</taxon>
        <taxon>Basidiomycota</taxon>
        <taxon>Ustilaginomycotina</taxon>
        <taxon>Exobasidiomycetes</taxon>
        <taxon>Tilletiales</taxon>
        <taxon>Tilletiaceae</taxon>
        <taxon>Tilletia</taxon>
    </lineage>
</organism>
<dbReference type="Proteomes" id="UP001176521">
    <property type="component" value="Unassembled WGS sequence"/>
</dbReference>
<proteinExistence type="predicted"/>
<keyword evidence="4 7" id="KW-1133">Transmembrane helix</keyword>
<evidence type="ECO:0000256" key="7">
    <source>
        <dbReference type="SAM" id="Phobius"/>
    </source>
</evidence>
<dbReference type="FunFam" id="1.20.1250.20:FF:000106">
    <property type="entry name" value="MFS transporter, putative"/>
    <property type="match status" value="1"/>
</dbReference>
<dbReference type="PANTHER" id="PTHR43791">
    <property type="entry name" value="PERMEASE-RELATED"/>
    <property type="match status" value="1"/>
</dbReference>
<name>A0AAN6G7N3_9BASI</name>
<gene>
    <name evidence="9" type="ORF">OC842_006219</name>
</gene>
<dbReference type="PROSITE" id="PS50850">
    <property type="entry name" value="MFS"/>
    <property type="match status" value="1"/>
</dbReference>
<dbReference type="EMBL" id="JAPDMQ010000529">
    <property type="protein sequence ID" value="KAK0523224.1"/>
    <property type="molecule type" value="Genomic_DNA"/>
</dbReference>
<evidence type="ECO:0000256" key="4">
    <source>
        <dbReference type="ARBA" id="ARBA00022989"/>
    </source>
</evidence>
<keyword evidence="2" id="KW-0813">Transport</keyword>
<dbReference type="GO" id="GO:0022857">
    <property type="term" value="F:transmembrane transporter activity"/>
    <property type="evidence" value="ECO:0007669"/>
    <property type="project" value="InterPro"/>
</dbReference>
<keyword evidence="3 7" id="KW-0812">Transmembrane</keyword>
<evidence type="ECO:0000256" key="5">
    <source>
        <dbReference type="ARBA" id="ARBA00023136"/>
    </source>
</evidence>
<evidence type="ECO:0000313" key="9">
    <source>
        <dbReference type="EMBL" id="KAK0523224.1"/>
    </source>
</evidence>
<comment type="caution">
    <text evidence="9">The sequence shown here is derived from an EMBL/GenBank/DDBJ whole genome shotgun (WGS) entry which is preliminary data.</text>
</comment>
<evidence type="ECO:0000259" key="8">
    <source>
        <dbReference type="PROSITE" id="PS50850"/>
    </source>
</evidence>
<dbReference type="InterPro" id="IPR011701">
    <property type="entry name" value="MFS"/>
</dbReference>
<protein>
    <recommendedName>
        <fullName evidence="8">Major facilitator superfamily (MFS) profile domain-containing protein</fullName>
    </recommendedName>
</protein>
<dbReference type="AlphaFoldDB" id="A0AAN6G7N3"/>
<feature type="transmembrane region" description="Helical" evidence="7">
    <location>
        <begin position="414"/>
        <end position="434"/>
    </location>
</feature>
<comment type="subcellular location">
    <subcellularLocation>
        <location evidence="1">Membrane</location>
        <topology evidence="1">Multi-pass membrane protein</topology>
    </subcellularLocation>
</comment>
<dbReference type="Gene3D" id="1.20.1250.20">
    <property type="entry name" value="MFS general substrate transporter like domains"/>
    <property type="match status" value="1"/>
</dbReference>
<evidence type="ECO:0000256" key="3">
    <source>
        <dbReference type="ARBA" id="ARBA00022692"/>
    </source>
</evidence>
<accession>A0AAN6G7N3</accession>
<feature type="transmembrane region" description="Helical" evidence="7">
    <location>
        <begin position="236"/>
        <end position="259"/>
    </location>
</feature>
<dbReference type="SUPFAM" id="SSF103473">
    <property type="entry name" value="MFS general substrate transporter"/>
    <property type="match status" value="1"/>
</dbReference>
<evidence type="ECO:0000256" key="2">
    <source>
        <dbReference type="ARBA" id="ARBA00022448"/>
    </source>
</evidence>
<feature type="transmembrane region" description="Helical" evidence="7">
    <location>
        <begin position="375"/>
        <end position="393"/>
    </location>
</feature>
<feature type="region of interest" description="Disordered" evidence="6">
    <location>
        <begin position="1"/>
        <end position="69"/>
    </location>
</feature>
<evidence type="ECO:0000313" key="10">
    <source>
        <dbReference type="Proteomes" id="UP001176521"/>
    </source>
</evidence>